<evidence type="ECO:0000313" key="7">
    <source>
        <dbReference type="Proteomes" id="UP000035721"/>
    </source>
</evidence>
<feature type="domain" description="Glycosyl transferase family 1" evidence="4">
    <location>
        <begin position="218"/>
        <end position="376"/>
    </location>
</feature>
<evidence type="ECO:0000256" key="1">
    <source>
        <dbReference type="ARBA" id="ARBA00021292"/>
    </source>
</evidence>
<accession>A0A077M0D5</accession>
<evidence type="ECO:0000256" key="2">
    <source>
        <dbReference type="ARBA" id="ARBA00022676"/>
    </source>
</evidence>
<evidence type="ECO:0000256" key="3">
    <source>
        <dbReference type="ARBA" id="ARBA00022679"/>
    </source>
</evidence>
<gene>
    <name evidence="6" type="ORF">BN12_550006</name>
</gene>
<feature type="domain" description="Glycosyltransferase subfamily 4-like N-terminal" evidence="5">
    <location>
        <begin position="27"/>
        <end position="200"/>
    </location>
</feature>
<organism evidence="6 7">
    <name type="scientific">Nostocoides japonicum T1-X7</name>
    <dbReference type="NCBI Taxonomy" id="1194083"/>
    <lineage>
        <taxon>Bacteria</taxon>
        <taxon>Bacillati</taxon>
        <taxon>Actinomycetota</taxon>
        <taxon>Actinomycetes</taxon>
        <taxon>Micrococcales</taxon>
        <taxon>Intrasporangiaceae</taxon>
        <taxon>Nostocoides</taxon>
    </lineage>
</organism>
<dbReference type="InterPro" id="IPR050194">
    <property type="entry name" value="Glycosyltransferase_grp1"/>
</dbReference>
<evidence type="ECO:0000259" key="5">
    <source>
        <dbReference type="Pfam" id="PF13439"/>
    </source>
</evidence>
<dbReference type="InterPro" id="IPR028098">
    <property type="entry name" value="Glyco_trans_4-like_N"/>
</dbReference>
<keyword evidence="2 6" id="KW-0328">Glycosyltransferase</keyword>
<reference evidence="6 7" key="1">
    <citation type="journal article" date="2013" name="ISME J.">
        <title>A metabolic model for members of the genus Tetrasphaera involved in enhanced biological phosphorus removal.</title>
        <authorList>
            <person name="Kristiansen R."/>
            <person name="Nguyen H.T.T."/>
            <person name="Saunders A.M."/>
            <person name="Nielsen J.L."/>
            <person name="Wimmer R."/>
            <person name="Le V.Q."/>
            <person name="McIlroy S.J."/>
            <person name="Petrovski S."/>
            <person name="Seviour R.J."/>
            <person name="Calteau A."/>
            <person name="Nielsen K.L."/>
            <person name="Nielsen P.H."/>
        </authorList>
    </citation>
    <scope>NUCLEOTIDE SEQUENCE [LARGE SCALE GENOMIC DNA]</scope>
    <source>
        <strain evidence="6 7">T1-X7</strain>
    </source>
</reference>
<dbReference type="PANTHER" id="PTHR45947:SF3">
    <property type="entry name" value="SULFOQUINOVOSYL TRANSFERASE SQD2"/>
    <property type="match status" value="1"/>
</dbReference>
<dbReference type="GO" id="GO:1901137">
    <property type="term" value="P:carbohydrate derivative biosynthetic process"/>
    <property type="evidence" value="ECO:0007669"/>
    <property type="project" value="UniProtKB-ARBA"/>
</dbReference>
<dbReference type="RefSeq" id="WP_048551646.1">
    <property type="nucleotide sequence ID" value="NZ_HF570958.1"/>
</dbReference>
<protein>
    <recommendedName>
        <fullName evidence="1">D-inositol 3-phosphate glycosyltransferase</fullName>
    </recommendedName>
</protein>
<dbReference type="Pfam" id="PF00534">
    <property type="entry name" value="Glycos_transf_1"/>
    <property type="match status" value="1"/>
</dbReference>
<name>A0A077M0D5_9MICO</name>
<evidence type="ECO:0000313" key="6">
    <source>
        <dbReference type="EMBL" id="CCH79723.1"/>
    </source>
</evidence>
<dbReference type="STRING" id="1194083.BN12_550006"/>
<dbReference type="AlphaFoldDB" id="A0A077M0D5"/>
<comment type="caution">
    <text evidence="6">The sequence shown here is derived from an EMBL/GenBank/DDBJ whole genome shotgun (WGS) entry which is preliminary data.</text>
</comment>
<keyword evidence="3 6" id="KW-0808">Transferase</keyword>
<dbReference type="InterPro" id="IPR001296">
    <property type="entry name" value="Glyco_trans_1"/>
</dbReference>
<dbReference type="Pfam" id="PF13439">
    <property type="entry name" value="Glyco_transf_4"/>
    <property type="match status" value="1"/>
</dbReference>
<keyword evidence="7" id="KW-1185">Reference proteome</keyword>
<sequence>MPARPRRLALVSMHTSPTDTPGTGDAGGMNVYLASVAGPLVAEGFSVDLVTRRVGPEQPAVEELPSGARLVRIEAGPPEDLSKGRLEHHVEEFAAGLADVAAYDLVHSHYWLSGVAGLAVARALGVPHVLSLHTVAALKNATLAPGDEPEPHRRLRWERDLARASAATVAATRAEARAICEYYGIDPAEVDVVTPGVDHAVFTPSGPGPTGAAGDLLAQGRPYLLVAARMQPLKGQDVAVEALARLDPVTRPALVLTGEASPGHEAYRERVLRRVRELGLTQDVVTVSAVPRPELAALFRGATLLLVPSRSETFGLVTVEAAASGLPTVAARVGGLAEAVSDGVSGILVDGHDPGAWAAAIEDLLADPVRYAALSATALGYAAEFSWTAVAARLAARYRSLVGAS</sequence>
<dbReference type="SUPFAM" id="SSF53756">
    <property type="entry name" value="UDP-Glycosyltransferase/glycogen phosphorylase"/>
    <property type="match status" value="1"/>
</dbReference>
<proteinExistence type="predicted"/>
<dbReference type="GO" id="GO:0016758">
    <property type="term" value="F:hexosyltransferase activity"/>
    <property type="evidence" value="ECO:0007669"/>
    <property type="project" value="TreeGrafter"/>
</dbReference>
<dbReference type="Gene3D" id="3.40.50.2000">
    <property type="entry name" value="Glycogen Phosphorylase B"/>
    <property type="match status" value="2"/>
</dbReference>
<dbReference type="EMBL" id="CAJB01000387">
    <property type="protein sequence ID" value="CCH79723.1"/>
    <property type="molecule type" value="Genomic_DNA"/>
</dbReference>
<dbReference type="OrthoDB" id="9810929at2"/>
<evidence type="ECO:0000259" key="4">
    <source>
        <dbReference type="Pfam" id="PF00534"/>
    </source>
</evidence>
<dbReference type="PANTHER" id="PTHR45947">
    <property type="entry name" value="SULFOQUINOVOSYL TRANSFERASE SQD2"/>
    <property type="match status" value="1"/>
</dbReference>
<dbReference type="Proteomes" id="UP000035721">
    <property type="component" value="Unassembled WGS sequence"/>
</dbReference>